<feature type="domain" description="Plastocyanin-like" evidence="14">
    <location>
        <begin position="322"/>
        <end position="392"/>
    </location>
</feature>
<name>A0A0D9UWB4_9ORYZ</name>
<keyword evidence="8" id="KW-0186">Copper</keyword>
<evidence type="ECO:0000256" key="10">
    <source>
        <dbReference type="ARBA" id="ARBA00023180"/>
    </source>
</evidence>
<reference evidence="16" key="3">
    <citation type="submission" date="2015-04" db="UniProtKB">
        <authorList>
            <consortium name="EnsemblPlants"/>
        </authorList>
    </citation>
    <scope>IDENTIFICATION</scope>
</reference>
<dbReference type="GO" id="GO:0016491">
    <property type="term" value="F:oxidoreductase activity"/>
    <property type="evidence" value="ECO:0007669"/>
    <property type="project" value="UniProtKB-KW"/>
</dbReference>
<evidence type="ECO:0000313" key="16">
    <source>
        <dbReference type="EnsemblPlants" id="LPERR01G01650.1"/>
    </source>
</evidence>
<dbReference type="HOGENOM" id="CLU_009100_4_0_1"/>
<dbReference type="InterPro" id="IPR002355">
    <property type="entry name" value="Cu_oxidase_Cu_BS"/>
</dbReference>
<comment type="cofactor">
    <cofactor evidence="1">
        <name>Cu cation</name>
        <dbReference type="ChEBI" id="CHEBI:23378"/>
    </cofactor>
</comment>
<evidence type="ECO:0000256" key="9">
    <source>
        <dbReference type="ARBA" id="ARBA00023136"/>
    </source>
</evidence>
<dbReference type="Pfam" id="PF00394">
    <property type="entry name" value="Cu-oxidase"/>
    <property type="match status" value="1"/>
</dbReference>
<keyword evidence="4" id="KW-0479">Metal-binding</keyword>
<evidence type="ECO:0000313" key="17">
    <source>
        <dbReference type="Proteomes" id="UP000032180"/>
    </source>
</evidence>
<dbReference type="InterPro" id="IPR008972">
    <property type="entry name" value="Cupredoxin"/>
</dbReference>
<dbReference type="InterPro" id="IPR011706">
    <property type="entry name" value="Cu-oxidase_C"/>
</dbReference>
<dbReference type="AlphaFoldDB" id="A0A0D9UWB4"/>
<evidence type="ECO:0000256" key="12">
    <source>
        <dbReference type="SAM" id="MobiDB-lite"/>
    </source>
</evidence>
<dbReference type="CDD" id="cd13844">
    <property type="entry name" value="CuRO_1_BOD_CotA_like"/>
    <property type="match status" value="1"/>
</dbReference>
<keyword evidence="5 13" id="KW-0732">Signal</keyword>
<dbReference type="CDD" id="cd13868">
    <property type="entry name" value="CuRO_2_CotA_like"/>
    <property type="match status" value="1"/>
</dbReference>
<keyword evidence="9" id="KW-0472">Membrane</keyword>
<evidence type="ECO:0000256" key="4">
    <source>
        <dbReference type="ARBA" id="ARBA00022723"/>
    </source>
</evidence>
<feature type="domain" description="Plastocyanin-like" evidence="15">
    <location>
        <begin position="483"/>
        <end position="628"/>
    </location>
</feature>
<dbReference type="GO" id="GO:0005507">
    <property type="term" value="F:copper ion binding"/>
    <property type="evidence" value="ECO:0007669"/>
    <property type="project" value="InterPro"/>
</dbReference>
<dbReference type="PANTHER" id="PTHR48461:SF1">
    <property type="entry name" value="MULTICOPPER OXIDASE LPR1-LIKE"/>
    <property type="match status" value="1"/>
</dbReference>
<evidence type="ECO:0000256" key="13">
    <source>
        <dbReference type="SAM" id="SignalP"/>
    </source>
</evidence>
<feature type="signal peptide" evidence="13">
    <location>
        <begin position="1"/>
        <end position="21"/>
    </location>
</feature>
<evidence type="ECO:0000256" key="2">
    <source>
        <dbReference type="ARBA" id="ARBA00004406"/>
    </source>
</evidence>
<dbReference type="PROSITE" id="PS00080">
    <property type="entry name" value="MULTICOPPER_OXIDASE2"/>
    <property type="match status" value="1"/>
</dbReference>
<dbReference type="GO" id="GO:0005789">
    <property type="term" value="C:endoplasmic reticulum membrane"/>
    <property type="evidence" value="ECO:0007669"/>
    <property type="project" value="UniProtKB-SubCell"/>
</dbReference>
<sequence length="633" mass="70503">MGPRIQQVAAVLLAAVVVVAAARDEPRKNYGLDHSFDAVMSILNCKSDSLIPSYICSVISKSRWGWGSDDPNDDNTAADSSPAAPRPVRSANDLQKYVDALPQMAKIRGYGIWHGLPVPIKLTIGMYNKTWKFHRDMPPTPVFVYGQSLETATFPGPTIVARQHVPLDIKWENHLPDAHILPWDPKVDTAIPKHGGVPTVVHLHGGAHPPEYDGSAFAWFTRDFRDRGPAWTRTTYRYPNVQAPGNLWYHDHALGLTRVSLLAGLLAAYVIEKPEIETPMNLPCGPHDLYLVIADRKFYTNGSIYIEKEWQPEYFGEVITVNGKAWPFVAVQRRRYRLRILNASNARYFNITLSNGLPFNVIGSDSSYLSKPVNVTNLVLSPAEIFDVIVDFSLSSTTDIEMLNSARYPFPSGSQTPDPNLDGKVMKFVITPNGKLDDDMPDNSEVPENGVSYAGVTSVPPPVVVRNITMYEYFAPNNATKTTHLYINGLQLTDPVTETPKSGTTEIWQVINLTGDNHPLHIHLGTLQAVKMQELSDVQTFTDCMVKLNDTAKCNFDQHANGITMTVPEEEKTWKNVVKIPPGAVTTVVVAFLLVETNQPYPFDATTEPGFVYHCHILDHEDNAMIRPLKLLR</sequence>
<evidence type="ECO:0000256" key="7">
    <source>
        <dbReference type="ARBA" id="ARBA00023002"/>
    </source>
</evidence>
<reference evidence="17" key="2">
    <citation type="submission" date="2013-12" db="EMBL/GenBank/DDBJ databases">
        <authorList>
            <person name="Yu Y."/>
            <person name="Lee S."/>
            <person name="de Baynast K."/>
            <person name="Wissotski M."/>
            <person name="Liu L."/>
            <person name="Talag J."/>
            <person name="Goicoechea J."/>
            <person name="Angelova A."/>
            <person name="Jetty R."/>
            <person name="Kudrna D."/>
            <person name="Golser W."/>
            <person name="Rivera L."/>
            <person name="Zhang J."/>
            <person name="Wing R."/>
        </authorList>
    </citation>
    <scope>NUCLEOTIDE SEQUENCE</scope>
</reference>
<comment type="subcellular location">
    <subcellularLocation>
        <location evidence="2">Endoplasmic reticulum membrane</location>
        <topology evidence="2">Peripheral membrane protein</topology>
    </subcellularLocation>
</comment>
<evidence type="ECO:0000256" key="3">
    <source>
        <dbReference type="ARBA" id="ARBA00010609"/>
    </source>
</evidence>
<dbReference type="Gene3D" id="2.60.40.420">
    <property type="entry name" value="Cupredoxins - blue copper proteins"/>
    <property type="match status" value="3"/>
</dbReference>
<feature type="region of interest" description="Disordered" evidence="12">
    <location>
        <begin position="70"/>
        <end position="89"/>
    </location>
</feature>
<evidence type="ECO:0000256" key="11">
    <source>
        <dbReference type="ARBA" id="ARBA00037077"/>
    </source>
</evidence>
<dbReference type="GO" id="GO:0016036">
    <property type="term" value="P:cellular response to phosphate starvation"/>
    <property type="evidence" value="ECO:0007669"/>
    <property type="project" value="InterPro"/>
</dbReference>
<proteinExistence type="inferred from homology"/>
<dbReference type="SUPFAM" id="SSF49503">
    <property type="entry name" value="Cupredoxins"/>
    <property type="match status" value="3"/>
</dbReference>
<dbReference type="STRING" id="77586.A0A0D9UWB4"/>
<keyword evidence="10" id="KW-0325">Glycoprotein</keyword>
<evidence type="ECO:0000256" key="8">
    <source>
        <dbReference type="ARBA" id="ARBA00023008"/>
    </source>
</evidence>
<dbReference type="InterPro" id="IPR001117">
    <property type="entry name" value="Cu-oxidase_2nd"/>
</dbReference>
<organism evidence="16 17">
    <name type="scientific">Leersia perrieri</name>
    <dbReference type="NCBI Taxonomy" id="77586"/>
    <lineage>
        <taxon>Eukaryota</taxon>
        <taxon>Viridiplantae</taxon>
        <taxon>Streptophyta</taxon>
        <taxon>Embryophyta</taxon>
        <taxon>Tracheophyta</taxon>
        <taxon>Spermatophyta</taxon>
        <taxon>Magnoliopsida</taxon>
        <taxon>Liliopsida</taxon>
        <taxon>Poales</taxon>
        <taxon>Poaceae</taxon>
        <taxon>BOP clade</taxon>
        <taxon>Oryzoideae</taxon>
        <taxon>Oryzeae</taxon>
        <taxon>Oryzinae</taxon>
        <taxon>Leersia</taxon>
    </lineage>
</organism>
<dbReference type="eggNOG" id="ENOG502QR4X">
    <property type="taxonomic scope" value="Eukaryota"/>
</dbReference>
<dbReference type="Proteomes" id="UP000032180">
    <property type="component" value="Chromosome 1"/>
</dbReference>
<protein>
    <recommendedName>
        <fullName evidence="18">Plastocyanin-like domain-containing protein</fullName>
    </recommendedName>
</protein>
<evidence type="ECO:0000259" key="14">
    <source>
        <dbReference type="Pfam" id="PF00394"/>
    </source>
</evidence>
<evidence type="ECO:0000256" key="5">
    <source>
        <dbReference type="ARBA" id="ARBA00022729"/>
    </source>
</evidence>
<evidence type="ECO:0000256" key="6">
    <source>
        <dbReference type="ARBA" id="ARBA00022824"/>
    </source>
</evidence>
<dbReference type="EnsemblPlants" id="LPERR01G01650.1">
    <property type="protein sequence ID" value="LPERR01G01650.1"/>
    <property type="gene ID" value="LPERR01G01650"/>
</dbReference>
<dbReference type="PANTHER" id="PTHR48461">
    <property type="entry name" value="MULTICOPPER OXIDASE LPR1-LIKE"/>
    <property type="match status" value="1"/>
</dbReference>
<dbReference type="Gramene" id="LPERR01G01650.1">
    <property type="protein sequence ID" value="LPERR01G01650.1"/>
    <property type="gene ID" value="LPERR01G01650"/>
</dbReference>
<evidence type="ECO:0000256" key="1">
    <source>
        <dbReference type="ARBA" id="ARBA00001935"/>
    </source>
</evidence>
<reference evidence="16 17" key="1">
    <citation type="submission" date="2012-08" db="EMBL/GenBank/DDBJ databases">
        <title>Oryza genome evolution.</title>
        <authorList>
            <person name="Wing R.A."/>
        </authorList>
    </citation>
    <scope>NUCLEOTIDE SEQUENCE</scope>
</reference>
<dbReference type="Pfam" id="PF07731">
    <property type="entry name" value="Cu-oxidase_2"/>
    <property type="match status" value="1"/>
</dbReference>
<comment type="function">
    <text evidence="11">Multicopper oxidase that may play a role in the maintenance of inorganic phosphate homeostasis.</text>
</comment>
<keyword evidence="6" id="KW-0256">Endoplasmic reticulum</keyword>
<keyword evidence="17" id="KW-1185">Reference proteome</keyword>
<keyword evidence="7" id="KW-0560">Oxidoreductase</keyword>
<evidence type="ECO:0008006" key="18">
    <source>
        <dbReference type="Google" id="ProtNLM"/>
    </source>
</evidence>
<feature type="chain" id="PRO_5002347092" description="Plastocyanin-like domain-containing protein" evidence="13">
    <location>
        <begin position="22"/>
        <end position="633"/>
    </location>
</feature>
<accession>A0A0D9UWB4</accession>
<evidence type="ECO:0000259" key="15">
    <source>
        <dbReference type="Pfam" id="PF07731"/>
    </source>
</evidence>
<dbReference type="FunFam" id="2.60.40.420:FF:000081">
    <property type="entry name" value="Spore coat protein A"/>
    <property type="match status" value="1"/>
</dbReference>
<dbReference type="InterPro" id="IPR052152">
    <property type="entry name" value="LPR1/LPR2"/>
</dbReference>
<comment type="similarity">
    <text evidence="3">Belongs to the multicopper oxidase family.</text>
</comment>